<keyword evidence="2" id="KW-1185">Reference proteome</keyword>
<protein>
    <submittedName>
        <fullName evidence="1">Uncharacterized protein</fullName>
    </submittedName>
</protein>
<dbReference type="OrthoDB" id="10424268at2759"/>
<gene>
    <name evidence="1" type="ORF">BDV27DRAFT_147038</name>
</gene>
<proteinExistence type="predicted"/>
<reference evidence="1 2" key="1">
    <citation type="submission" date="2019-04" db="EMBL/GenBank/DDBJ databases">
        <title>Friends and foes A comparative genomics studyof 23 Aspergillus species from section Flavi.</title>
        <authorList>
            <consortium name="DOE Joint Genome Institute"/>
            <person name="Kjaerbolling I."/>
            <person name="Vesth T."/>
            <person name="Frisvad J.C."/>
            <person name="Nybo J.L."/>
            <person name="Theobald S."/>
            <person name="Kildgaard S."/>
            <person name="Isbrandt T."/>
            <person name="Kuo A."/>
            <person name="Sato A."/>
            <person name="Lyhne E.K."/>
            <person name="Kogle M.E."/>
            <person name="Wiebenga A."/>
            <person name="Kun R.S."/>
            <person name="Lubbers R.J."/>
            <person name="Makela M.R."/>
            <person name="Barry K."/>
            <person name="Chovatia M."/>
            <person name="Clum A."/>
            <person name="Daum C."/>
            <person name="Haridas S."/>
            <person name="He G."/>
            <person name="LaButti K."/>
            <person name="Lipzen A."/>
            <person name="Mondo S."/>
            <person name="Riley R."/>
            <person name="Salamov A."/>
            <person name="Simmons B.A."/>
            <person name="Magnuson J.K."/>
            <person name="Henrissat B."/>
            <person name="Mortensen U.H."/>
            <person name="Larsen T.O."/>
            <person name="Devries R.P."/>
            <person name="Grigoriev I.V."/>
            <person name="Machida M."/>
            <person name="Baker S.E."/>
            <person name="Andersen M.R."/>
        </authorList>
    </citation>
    <scope>NUCLEOTIDE SEQUENCE [LARGE SCALE GENOMIC DNA]</scope>
    <source>
        <strain evidence="1 2">CBS 763.97</strain>
    </source>
</reference>
<organism evidence="1 2">
    <name type="scientific">Aspergillus caelatus</name>
    <dbReference type="NCBI Taxonomy" id="61420"/>
    <lineage>
        <taxon>Eukaryota</taxon>
        <taxon>Fungi</taxon>
        <taxon>Dikarya</taxon>
        <taxon>Ascomycota</taxon>
        <taxon>Pezizomycotina</taxon>
        <taxon>Eurotiomycetes</taxon>
        <taxon>Eurotiomycetidae</taxon>
        <taxon>Eurotiales</taxon>
        <taxon>Aspergillaceae</taxon>
        <taxon>Aspergillus</taxon>
        <taxon>Aspergillus subgen. Circumdati</taxon>
    </lineage>
</organism>
<accession>A0A5N6ZXP0</accession>
<dbReference type="RefSeq" id="XP_031925428.1">
    <property type="nucleotide sequence ID" value="XM_032070679.1"/>
</dbReference>
<dbReference type="EMBL" id="ML737706">
    <property type="protein sequence ID" value="KAE8362347.1"/>
    <property type="molecule type" value="Genomic_DNA"/>
</dbReference>
<dbReference type="Proteomes" id="UP000326268">
    <property type="component" value="Unassembled WGS sequence"/>
</dbReference>
<dbReference type="GeneID" id="43655125"/>
<evidence type="ECO:0000313" key="1">
    <source>
        <dbReference type="EMBL" id="KAE8362347.1"/>
    </source>
</evidence>
<dbReference type="AlphaFoldDB" id="A0A5N6ZXP0"/>
<name>A0A5N6ZXP0_9EURO</name>
<evidence type="ECO:0000313" key="2">
    <source>
        <dbReference type="Proteomes" id="UP000326268"/>
    </source>
</evidence>
<sequence length="94" mass="9972">MDGIQGVCWSKCNPKTSKPIKEEWEAGDLWCWLKNDQTGAFCNNNGDCSADLECQPSSWAKGGCSASTPIAAQLLSLHANGTSAGPLGLHPDSY</sequence>